<name>J8Q6A3_SACAR</name>
<evidence type="ECO:0000313" key="4">
    <source>
        <dbReference type="Proteomes" id="UP000006968"/>
    </source>
</evidence>
<dbReference type="Proteomes" id="UP000006968">
    <property type="component" value="Chromosome X"/>
</dbReference>
<dbReference type="Pfam" id="PF00660">
    <property type="entry name" value="SRP1_TIP1"/>
    <property type="match status" value="1"/>
</dbReference>
<evidence type="ECO:0000313" key="3">
    <source>
        <dbReference type="EMBL" id="EJS43109.1"/>
    </source>
</evidence>
<dbReference type="InterPro" id="IPR000992">
    <property type="entry name" value="SRP1_TIP1"/>
</dbReference>
<evidence type="ECO:0000256" key="1">
    <source>
        <dbReference type="SAM" id="MobiDB-lite"/>
    </source>
</evidence>
<feature type="chain" id="PRO_5003812663" evidence="2">
    <location>
        <begin position="20"/>
        <end position="290"/>
    </location>
</feature>
<proteinExistence type="predicted"/>
<feature type="signal peptide" evidence="2">
    <location>
        <begin position="1"/>
        <end position="19"/>
    </location>
</feature>
<dbReference type="PANTHER" id="PTHR31002:SF34">
    <property type="entry name" value="CELL WALL PROTEIN CWP1-RELATED"/>
    <property type="match status" value="1"/>
</dbReference>
<evidence type="ECO:0000256" key="2">
    <source>
        <dbReference type="SAM" id="SignalP"/>
    </source>
</evidence>
<dbReference type="PANTHER" id="PTHR31002">
    <property type="entry name" value="SERIPAUPERIN"/>
    <property type="match status" value="1"/>
</dbReference>
<dbReference type="InterPro" id="IPR050788">
    <property type="entry name" value="Yeast_SRP1/TIP1_CWP"/>
</dbReference>
<dbReference type="GO" id="GO:0009277">
    <property type="term" value="C:fungal-type cell wall"/>
    <property type="evidence" value="ECO:0007669"/>
    <property type="project" value="TreeGrafter"/>
</dbReference>
<accession>J8Q6A3</accession>
<dbReference type="GO" id="GO:0000324">
    <property type="term" value="C:fungal-type vacuole"/>
    <property type="evidence" value="ECO:0007669"/>
    <property type="project" value="TreeGrafter"/>
</dbReference>
<dbReference type="GO" id="GO:0005199">
    <property type="term" value="F:structural constituent of cell wall"/>
    <property type="evidence" value="ECO:0007669"/>
    <property type="project" value="TreeGrafter"/>
</dbReference>
<keyword evidence="2" id="KW-0732">Signal</keyword>
<dbReference type="EMBL" id="ALIE01000115">
    <property type="protein sequence ID" value="EJS43109.1"/>
    <property type="molecule type" value="Genomic_DNA"/>
</dbReference>
<organism evidence="3 4">
    <name type="scientific">Saccharomyces arboricola (strain H-6 / AS 2.3317 / CBS 10644)</name>
    <name type="common">Yeast</name>
    <dbReference type="NCBI Taxonomy" id="1160507"/>
    <lineage>
        <taxon>Eukaryota</taxon>
        <taxon>Fungi</taxon>
        <taxon>Dikarya</taxon>
        <taxon>Ascomycota</taxon>
        <taxon>Saccharomycotina</taxon>
        <taxon>Saccharomycetes</taxon>
        <taxon>Saccharomycetales</taxon>
        <taxon>Saccharomycetaceae</taxon>
        <taxon>Saccharomyces</taxon>
    </lineage>
</organism>
<comment type="caution">
    <text evidence="3">The sequence shown here is derived from an EMBL/GenBank/DDBJ whole genome shotgun (WGS) entry which is preliminary data.</text>
</comment>
<reference evidence="3 4" key="1">
    <citation type="journal article" date="2013" name="BMC Genomics">
        <title>High quality de novo sequencing and assembly of the Saccharomyces arboricolus genome.</title>
        <authorList>
            <person name="Liti G."/>
            <person name="Nguyen Ba A.N."/>
            <person name="Blythe M."/>
            <person name="Mueller C.A."/>
            <person name="Bergstroem A."/>
            <person name="Cubillos F.A."/>
            <person name="Dafhnis-Calas F."/>
            <person name="Khoshraftar S."/>
            <person name="Malla S."/>
            <person name="Mehta N."/>
            <person name="Siow C.C."/>
            <person name="Warringer J."/>
            <person name="Moses A.M."/>
            <person name="Louis E.J."/>
            <person name="Nieduszynski C.A."/>
        </authorList>
    </citation>
    <scope>NUCLEOTIDE SEQUENCE [LARGE SCALE GENOMIC DNA]</scope>
    <source>
        <strain evidence="4">H-6 / AS 2.3317 / CBS 10644</strain>
    </source>
</reference>
<feature type="region of interest" description="Disordered" evidence="1">
    <location>
        <begin position="129"/>
        <end position="162"/>
    </location>
</feature>
<dbReference type="AlphaFoldDB" id="J8Q6A3"/>
<dbReference type="GO" id="GO:0031505">
    <property type="term" value="P:fungal-type cell wall organization"/>
    <property type="evidence" value="ECO:0007669"/>
    <property type="project" value="TreeGrafter"/>
</dbReference>
<protein>
    <submittedName>
        <fullName evidence="3">Dan1p</fullName>
    </submittedName>
</protein>
<gene>
    <name evidence="3" type="ORF">SU7_1909</name>
</gene>
<sequence>MSKLSKIAVAAALVSSATAASITTTLAQSDERVNLIELAVYVSDIGANLAQYYSFQALHKTETYPAEIAKAVFAGGDFTTMLTGISGDEVTRMVTGVPWYSTRIKAAISEALANEGIATVVSISSADASTTSAQPSATSESSSEATTSKSSEAASSTSDAASSTVATSSAESSAVESSAAETTAVSSSAAIPSTYSNSTSAASSASFSRTAVVNNGTQSTTTKTHASTVLTTITSCSAGVCSTLTSPVSSAATSASSATKVIDVSTNGAQKFGNGVFGAAAIAGAAALLL</sequence>
<dbReference type="HOGENOM" id="CLU_071083_1_0_1"/>
<keyword evidence="4" id="KW-1185">Reference proteome</keyword>